<comment type="caution">
    <text evidence="2">The sequence shown here is derived from an EMBL/GenBank/DDBJ whole genome shotgun (WGS) entry which is preliminary data.</text>
</comment>
<sequence>MPNDDSLETRRNSSLEAKKQLLAKFRSAADDPEAAKRAAERKAILDARNERERIKEAARQKVLEEERRIAAEEAAKRAEEERIRAVKAEEEAARFRNSSTAMAARALADMARGVGYPARKNARRA</sequence>
<evidence type="ECO:0000313" key="3">
    <source>
        <dbReference type="Proteomes" id="UP001143309"/>
    </source>
</evidence>
<organism evidence="2 3">
    <name type="scientific">Methylopila turkensis</name>
    <dbReference type="NCBI Taxonomy" id="1437816"/>
    <lineage>
        <taxon>Bacteria</taxon>
        <taxon>Pseudomonadati</taxon>
        <taxon>Pseudomonadota</taxon>
        <taxon>Alphaproteobacteria</taxon>
        <taxon>Hyphomicrobiales</taxon>
        <taxon>Methylopilaceae</taxon>
        <taxon>Methylopila</taxon>
    </lineage>
</organism>
<name>A0A9W6JL54_9HYPH</name>
<evidence type="ECO:0000256" key="1">
    <source>
        <dbReference type="SAM" id="Coils"/>
    </source>
</evidence>
<keyword evidence="1" id="KW-0175">Coiled coil</keyword>
<reference evidence="2" key="2">
    <citation type="submission" date="2023-01" db="EMBL/GenBank/DDBJ databases">
        <authorList>
            <person name="Sun Q."/>
            <person name="Evtushenko L."/>
        </authorList>
    </citation>
    <scope>NUCLEOTIDE SEQUENCE</scope>
    <source>
        <strain evidence="2">VKM B-2748</strain>
    </source>
</reference>
<dbReference type="AlphaFoldDB" id="A0A9W6JL54"/>
<protein>
    <submittedName>
        <fullName evidence="2">Uncharacterized protein</fullName>
    </submittedName>
</protein>
<dbReference type="Proteomes" id="UP001143309">
    <property type="component" value="Unassembled WGS sequence"/>
</dbReference>
<proteinExistence type="predicted"/>
<accession>A0A9W6JL54</accession>
<evidence type="ECO:0000313" key="2">
    <source>
        <dbReference type="EMBL" id="GLK78411.1"/>
    </source>
</evidence>
<reference evidence="2" key="1">
    <citation type="journal article" date="2014" name="Int. J. Syst. Evol. Microbiol.">
        <title>Complete genome sequence of Corynebacterium casei LMG S-19264T (=DSM 44701T), isolated from a smear-ripened cheese.</title>
        <authorList>
            <consortium name="US DOE Joint Genome Institute (JGI-PGF)"/>
            <person name="Walter F."/>
            <person name="Albersmeier A."/>
            <person name="Kalinowski J."/>
            <person name="Ruckert C."/>
        </authorList>
    </citation>
    <scope>NUCLEOTIDE SEQUENCE</scope>
    <source>
        <strain evidence="2">VKM B-2748</strain>
    </source>
</reference>
<gene>
    <name evidence="2" type="ORF">GCM10008174_01520</name>
</gene>
<dbReference type="Pfam" id="PF20089">
    <property type="entry name" value="DUF6481"/>
    <property type="match status" value="1"/>
</dbReference>
<dbReference type="EMBL" id="BSFL01000001">
    <property type="protein sequence ID" value="GLK78411.1"/>
    <property type="molecule type" value="Genomic_DNA"/>
</dbReference>
<keyword evidence="3" id="KW-1185">Reference proteome</keyword>
<feature type="coiled-coil region" evidence="1">
    <location>
        <begin position="37"/>
        <end position="98"/>
    </location>
</feature>
<dbReference type="InterPro" id="IPR045510">
    <property type="entry name" value="DUF6481"/>
</dbReference>